<reference evidence="3" key="1">
    <citation type="journal article" date="2019" name="Int. J. Syst. Evol. Microbiol.">
        <title>The Global Catalogue of Microorganisms (GCM) 10K type strain sequencing project: providing services to taxonomists for standard genome sequencing and annotation.</title>
        <authorList>
            <consortium name="The Broad Institute Genomics Platform"/>
            <consortium name="The Broad Institute Genome Sequencing Center for Infectious Disease"/>
            <person name="Wu L."/>
            <person name="Ma J."/>
        </authorList>
    </citation>
    <scope>NUCLEOTIDE SEQUENCE [LARGE SCALE GENOMIC DNA]</scope>
    <source>
        <strain evidence="3">CCM 7855</strain>
    </source>
</reference>
<organism evidence="2 3">
    <name type="scientific">Williamsia phyllosphaerae</name>
    <dbReference type="NCBI Taxonomy" id="885042"/>
    <lineage>
        <taxon>Bacteria</taxon>
        <taxon>Bacillati</taxon>
        <taxon>Actinomycetota</taxon>
        <taxon>Actinomycetes</taxon>
        <taxon>Mycobacteriales</taxon>
        <taxon>Nocardiaceae</taxon>
        <taxon>Williamsia</taxon>
    </lineage>
</organism>
<sequence length="472" mass="52269">MTRGRDEDTHMTDPTPHDAQAVEPTASEVPAPPRPTPGPPKPGPRPGPRPHAPAAPEVVVHAHHQPQTDPSRFGHIDADGAVWLEVGEIRRQVGSWQAGAPEEGLAHFGRRFDDMATEVEILEERLAAGTGDPRKTKTAAVALRETLPTAAVLGDVTALEARLTAIIDDADSVAEKRTRERDASRAAAIARKEELAAEAEQIGAETTQWKSAGDRLRAILDEWKTIKGVDRKTDDVLWKRYAKARDAFNRRRGAHFADLDRERAGAKSRKEELIAAAEALSGSTDWGPTAGKFRDLLTDWKAAGRAPRDQDDALWERFKGAQDVFFAARNAAGSERDAEFDANAAAKRELLVTAEKTVDPATDLEAARREFRTIREQWDAIGKVPREHMQSLEKRMRAIEKRISDAEEKHWRSTDPEVIARAKQFEARVAQLEEQADKADARGRDREAADLRAQAQQWREWAQAAASAVSDR</sequence>
<feature type="compositionally biased region" description="Basic and acidic residues" evidence="1">
    <location>
        <begin position="1"/>
        <end position="11"/>
    </location>
</feature>
<feature type="region of interest" description="Disordered" evidence="1">
    <location>
        <begin position="1"/>
        <end position="72"/>
    </location>
</feature>
<evidence type="ECO:0000256" key="1">
    <source>
        <dbReference type="SAM" id="MobiDB-lite"/>
    </source>
</evidence>
<evidence type="ECO:0000313" key="2">
    <source>
        <dbReference type="EMBL" id="GGF40556.1"/>
    </source>
</evidence>
<name>A0ABQ1V698_9NOCA</name>
<keyword evidence="3" id="KW-1185">Reference proteome</keyword>
<accession>A0ABQ1V698</accession>
<proteinExistence type="predicted"/>
<comment type="caution">
    <text evidence="2">The sequence shown here is derived from an EMBL/GenBank/DDBJ whole genome shotgun (WGS) entry which is preliminary data.</text>
</comment>
<dbReference type="EMBL" id="BMCS01000003">
    <property type="protein sequence ID" value="GGF40556.1"/>
    <property type="molecule type" value="Genomic_DNA"/>
</dbReference>
<evidence type="ECO:0000313" key="3">
    <source>
        <dbReference type="Proteomes" id="UP000632454"/>
    </source>
</evidence>
<feature type="compositionally biased region" description="Basic and acidic residues" evidence="1">
    <location>
        <begin position="435"/>
        <end position="450"/>
    </location>
</feature>
<feature type="compositionally biased region" description="Pro residues" evidence="1">
    <location>
        <begin position="30"/>
        <end position="53"/>
    </location>
</feature>
<dbReference type="Proteomes" id="UP000632454">
    <property type="component" value="Unassembled WGS sequence"/>
</dbReference>
<evidence type="ECO:0008006" key="4">
    <source>
        <dbReference type="Google" id="ProtNLM"/>
    </source>
</evidence>
<feature type="region of interest" description="Disordered" evidence="1">
    <location>
        <begin position="432"/>
        <end position="472"/>
    </location>
</feature>
<dbReference type="Pfam" id="PF03993">
    <property type="entry name" value="DUF349"/>
    <property type="match status" value="3"/>
</dbReference>
<gene>
    <name evidence="2" type="ORF">GCM10007298_40350</name>
</gene>
<dbReference type="InterPro" id="IPR007139">
    <property type="entry name" value="DUF349"/>
</dbReference>
<protein>
    <recommendedName>
        <fullName evidence="4">DNA repair ATPase</fullName>
    </recommendedName>
</protein>
<feature type="compositionally biased region" description="Low complexity" evidence="1">
    <location>
        <begin position="451"/>
        <end position="472"/>
    </location>
</feature>